<accession>A0A3M6TIY0</accession>
<comment type="caution">
    <text evidence="2">The sequence shown here is derived from an EMBL/GenBank/DDBJ whole genome shotgun (WGS) entry which is preliminary data.</text>
</comment>
<reference evidence="2 3" key="1">
    <citation type="journal article" date="2018" name="Sci. Rep.">
        <title>Comparative analysis of the Pocillopora damicornis genome highlights role of immune system in coral evolution.</title>
        <authorList>
            <person name="Cunning R."/>
            <person name="Bay R.A."/>
            <person name="Gillette P."/>
            <person name="Baker A.C."/>
            <person name="Traylor-Knowles N."/>
        </authorList>
    </citation>
    <scope>NUCLEOTIDE SEQUENCE [LARGE SCALE GENOMIC DNA]</scope>
    <source>
        <strain evidence="2">RSMAS</strain>
        <tissue evidence="2">Whole animal</tissue>
    </source>
</reference>
<protein>
    <recommendedName>
        <fullName evidence="1">Reverse transcriptase domain-containing protein</fullName>
    </recommendedName>
</protein>
<evidence type="ECO:0000313" key="3">
    <source>
        <dbReference type="Proteomes" id="UP000275408"/>
    </source>
</evidence>
<feature type="domain" description="Reverse transcriptase" evidence="1">
    <location>
        <begin position="5"/>
        <end position="179"/>
    </location>
</feature>
<gene>
    <name evidence="2" type="ORF">pdam_00023435</name>
</gene>
<evidence type="ECO:0000259" key="1">
    <source>
        <dbReference type="Pfam" id="PF00078"/>
    </source>
</evidence>
<dbReference type="PANTHER" id="PTHR33332">
    <property type="entry name" value="REVERSE TRANSCRIPTASE DOMAIN-CONTAINING PROTEIN"/>
    <property type="match status" value="1"/>
</dbReference>
<dbReference type="Pfam" id="PF00078">
    <property type="entry name" value="RVT_1"/>
    <property type="match status" value="1"/>
</dbReference>
<name>A0A3M6TIY0_POCDA</name>
<evidence type="ECO:0000313" key="2">
    <source>
        <dbReference type="EMBL" id="RMX41279.1"/>
    </source>
</evidence>
<dbReference type="SUPFAM" id="SSF56672">
    <property type="entry name" value="DNA/RNA polymerases"/>
    <property type="match status" value="1"/>
</dbReference>
<dbReference type="EMBL" id="RCHS01003513">
    <property type="protein sequence ID" value="RMX41279.1"/>
    <property type="molecule type" value="Genomic_DNA"/>
</dbReference>
<organism evidence="2 3">
    <name type="scientific">Pocillopora damicornis</name>
    <name type="common">Cauliflower coral</name>
    <name type="synonym">Millepora damicornis</name>
    <dbReference type="NCBI Taxonomy" id="46731"/>
    <lineage>
        <taxon>Eukaryota</taxon>
        <taxon>Metazoa</taxon>
        <taxon>Cnidaria</taxon>
        <taxon>Anthozoa</taxon>
        <taxon>Hexacorallia</taxon>
        <taxon>Scleractinia</taxon>
        <taxon>Astrocoeniina</taxon>
        <taxon>Pocilloporidae</taxon>
        <taxon>Pocillopora</taxon>
    </lineage>
</organism>
<dbReference type="Proteomes" id="UP000275408">
    <property type="component" value="Unassembled WGS sequence"/>
</dbReference>
<sequence>MQASSRGEVTLMVCADYSNAFDTVQSRSVVSRMHSLGFSKYFLLWMIDYLTHRRQLVQIDDKKSDMATVEFGRSLGSILGPVISILYVADLRSELQCDCYQYADDMTFYIHSKPSDLNSSADHINKALTSLRDYSKNCNMALNSSKTNWMLISTPQMARYHSLEERKLPIACGDTPLKRISCTKLLGVHVDQHLTWKTHEDHGSSS</sequence>
<dbReference type="AlphaFoldDB" id="A0A3M6TIY0"/>
<proteinExistence type="predicted"/>
<dbReference type="InterPro" id="IPR000477">
    <property type="entry name" value="RT_dom"/>
</dbReference>
<dbReference type="InterPro" id="IPR043502">
    <property type="entry name" value="DNA/RNA_pol_sf"/>
</dbReference>
<keyword evidence="3" id="KW-1185">Reference proteome</keyword>
<dbReference type="STRING" id="46731.A0A3M6TIY0"/>